<evidence type="ECO:0000313" key="2">
    <source>
        <dbReference type="EMBL" id="OQU78671.1"/>
    </source>
</evidence>
<dbReference type="Proteomes" id="UP000000768">
    <property type="component" value="Chromosome 8"/>
</dbReference>
<protein>
    <submittedName>
        <fullName evidence="2">Uncharacterized protein</fullName>
    </submittedName>
</protein>
<dbReference type="InParanoid" id="A0A1Z5R5E4"/>
<feature type="compositionally biased region" description="Basic residues" evidence="1">
    <location>
        <begin position="54"/>
        <end position="63"/>
    </location>
</feature>
<dbReference type="EMBL" id="CM000767">
    <property type="protein sequence ID" value="OQU78671.1"/>
    <property type="molecule type" value="Genomic_DNA"/>
</dbReference>
<reference evidence="2 3" key="1">
    <citation type="journal article" date="2009" name="Nature">
        <title>The Sorghum bicolor genome and the diversification of grasses.</title>
        <authorList>
            <person name="Paterson A.H."/>
            <person name="Bowers J.E."/>
            <person name="Bruggmann R."/>
            <person name="Dubchak I."/>
            <person name="Grimwood J."/>
            <person name="Gundlach H."/>
            <person name="Haberer G."/>
            <person name="Hellsten U."/>
            <person name="Mitros T."/>
            <person name="Poliakov A."/>
            <person name="Schmutz J."/>
            <person name="Spannagl M."/>
            <person name="Tang H."/>
            <person name="Wang X."/>
            <person name="Wicker T."/>
            <person name="Bharti A.K."/>
            <person name="Chapman J."/>
            <person name="Feltus F.A."/>
            <person name="Gowik U."/>
            <person name="Grigoriev I.V."/>
            <person name="Lyons E."/>
            <person name="Maher C.A."/>
            <person name="Martis M."/>
            <person name="Narechania A."/>
            <person name="Otillar R.P."/>
            <person name="Penning B.W."/>
            <person name="Salamov A.A."/>
            <person name="Wang Y."/>
            <person name="Zhang L."/>
            <person name="Carpita N.C."/>
            <person name="Freeling M."/>
            <person name="Gingle A.R."/>
            <person name="Hash C.T."/>
            <person name="Keller B."/>
            <person name="Klein P."/>
            <person name="Kresovich S."/>
            <person name="McCann M.C."/>
            <person name="Ming R."/>
            <person name="Peterson D.G."/>
            <person name="Mehboob-ur-Rahman"/>
            <person name="Ware D."/>
            <person name="Westhoff P."/>
            <person name="Mayer K.F."/>
            <person name="Messing J."/>
            <person name="Rokhsar D.S."/>
        </authorList>
    </citation>
    <scope>NUCLEOTIDE SEQUENCE [LARGE SCALE GENOMIC DNA]</scope>
    <source>
        <strain evidence="3">cv. BTx623</strain>
    </source>
</reference>
<feature type="region of interest" description="Disordered" evidence="1">
    <location>
        <begin position="31"/>
        <end position="70"/>
    </location>
</feature>
<keyword evidence="3" id="KW-1185">Reference proteome</keyword>
<reference evidence="3" key="2">
    <citation type="journal article" date="2018" name="Plant J.">
        <title>The Sorghum bicolor reference genome: improved assembly, gene annotations, a transcriptome atlas, and signatures of genome organization.</title>
        <authorList>
            <person name="McCormick R.F."/>
            <person name="Truong S.K."/>
            <person name="Sreedasyam A."/>
            <person name="Jenkins J."/>
            <person name="Shu S."/>
            <person name="Sims D."/>
            <person name="Kennedy M."/>
            <person name="Amirebrahimi M."/>
            <person name="Weers B.D."/>
            <person name="McKinley B."/>
            <person name="Mattison A."/>
            <person name="Morishige D.T."/>
            <person name="Grimwood J."/>
            <person name="Schmutz J."/>
            <person name="Mullet J.E."/>
        </authorList>
    </citation>
    <scope>NUCLEOTIDE SEQUENCE [LARGE SCALE GENOMIC DNA]</scope>
    <source>
        <strain evidence="3">cv. BTx623</strain>
    </source>
</reference>
<dbReference type="Gramene" id="OQU78671">
    <property type="protein sequence ID" value="OQU78671"/>
    <property type="gene ID" value="SORBI_3008G028566"/>
</dbReference>
<gene>
    <name evidence="2" type="ORF">SORBI_3008G028566</name>
</gene>
<dbReference type="AlphaFoldDB" id="A0A1Z5R5E4"/>
<proteinExistence type="predicted"/>
<evidence type="ECO:0000313" key="3">
    <source>
        <dbReference type="Proteomes" id="UP000000768"/>
    </source>
</evidence>
<evidence type="ECO:0000256" key="1">
    <source>
        <dbReference type="SAM" id="MobiDB-lite"/>
    </source>
</evidence>
<organism evidence="2 3">
    <name type="scientific">Sorghum bicolor</name>
    <name type="common">Sorghum</name>
    <name type="synonym">Sorghum vulgare</name>
    <dbReference type="NCBI Taxonomy" id="4558"/>
    <lineage>
        <taxon>Eukaryota</taxon>
        <taxon>Viridiplantae</taxon>
        <taxon>Streptophyta</taxon>
        <taxon>Embryophyta</taxon>
        <taxon>Tracheophyta</taxon>
        <taxon>Spermatophyta</taxon>
        <taxon>Magnoliopsida</taxon>
        <taxon>Liliopsida</taxon>
        <taxon>Poales</taxon>
        <taxon>Poaceae</taxon>
        <taxon>PACMAD clade</taxon>
        <taxon>Panicoideae</taxon>
        <taxon>Andropogonodae</taxon>
        <taxon>Andropogoneae</taxon>
        <taxon>Sorghinae</taxon>
        <taxon>Sorghum</taxon>
    </lineage>
</organism>
<name>A0A1Z5R5E4_SORBI</name>
<sequence length="121" mass="13171">MHPSCLSPLPATSGTILSLLQTRTTPPLLTVHCSKHSKRPPPRIALPNSSLLHPRPRSRRRRSSSWALRRNSITGRVHPVTRRTSSAAAPSLALTGLSSTTGRLPFFGNGSIYSELFQLAI</sequence>
<accession>A0A1Z5R5E4</accession>